<comment type="caution">
    <text evidence="1">The sequence shown here is derived from an EMBL/GenBank/DDBJ whole genome shotgun (WGS) entry which is preliminary data.</text>
</comment>
<gene>
    <name evidence="1" type="ORF">QU24_04790</name>
</gene>
<sequence>MKNEFNPQLLEDAAAWLFWTLVSRDGFELTLKNLLQTRGQSVLSNPEREAIFRRFPLDGMPASSFSAFCTAVAEHAYARAVREENLTGMIYSEDRLSGRTPSAAGISASHLNLTVTVDGDRFPRCGSLRLRAPLPAVVFADSPPPEGILRIADTRALGFSMPLWLSPQSVSRVDSRLWLITGIFYIPQHPALTDRAWKEVIPNAVCARERMIMEKDGEALSLDFHWHSRAH</sequence>
<proteinExistence type="predicted"/>
<dbReference type="AlphaFoldDB" id="A0A0B1R8A2"/>
<protein>
    <submittedName>
        <fullName evidence="1">Uncharacterized protein</fullName>
    </submittedName>
</protein>
<reference evidence="1 2" key="1">
    <citation type="submission" date="2014-11" db="EMBL/GenBank/DDBJ databases">
        <title>Genome sequencing of Pantoea rodasii ND03.</title>
        <authorList>
            <person name="Muhamad Yunos N.Y."/>
            <person name="Chan K.-G."/>
        </authorList>
    </citation>
    <scope>NUCLEOTIDE SEQUENCE [LARGE SCALE GENOMIC DNA]</scope>
    <source>
        <strain evidence="1 2">ND03</strain>
    </source>
</reference>
<organism evidence="1 2">
    <name type="scientific">Pantoea rodasii</name>
    <dbReference type="NCBI Taxonomy" id="1076549"/>
    <lineage>
        <taxon>Bacteria</taxon>
        <taxon>Pseudomonadati</taxon>
        <taxon>Pseudomonadota</taxon>
        <taxon>Gammaproteobacteria</taxon>
        <taxon>Enterobacterales</taxon>
        <taxon>Erwiniaceae</taxon>
        <taxon>Pantoea</taxon>
    </lineage>
</organism>
<dbReference type="EMBL" id="JTJJ01000019">
    <property type="protein sequence ID" value="KHJ69243.1"/>
    <property type="molecule type" value="Genomic_DNA"/>
</dbReference>
<accession>A0A0B1R8A2</accession>
<dbReference type="RefSeq" id="WP_039328815.1">
    <property type="nucleotide sequence ID" value="NZ_JTJJ01000019.1"/>
</dbReference>
<evidence type="ECO:0000313" key="1">
    <source>
        <dbReference type="EMBL" id="KHJ69243.1"/>
    </source>
</evidence>
<evidence type="ECO:0000313" key="2">
    <source>
        <dbReference type="Proteomes" id="UP000030853"/>
    </source>
</evidence>
<dbReference type="Proteomes" id="UP000030853">
    <property type="component" value="Unassembled WGS sequence"/>
</dbReference>
<name>A0A0B1R8A2_9GAMM</name>